<proteinExistence type="predicted"/>
<organism evidence="1 2">
    <name type="scientific">Rotaria socialis</name>
    <dbReference type="NCBI Taxonomy" id="392032"/>
    <lineage>
        <taxon>Eukaryota</taxon>
        <taxon>Metazoa</taxon>
        <taxon>Spiralia</taxon>
        <taxon>Gnathifera</taxon>
        <taxon>Rotifera</taxon>
        <taxon>Eurotatoria</taxon>
        <taxon>Bdelloidea</taxon>
        <taxon>Philodinida</taxon>
        <taxon>Philodinidae</taxon>
        <taxon>Rotaria</taxon>
    </lineage>
</organism>
<dbReference type="EMBL" id="CAJOBR010044223">
    <property type="protein sequence ID" value="CAF5034012.1"/>
    <property type="molecule type" value="Genomic_DNA"/>
</dbReference>
<dbReference type="Proteomes" id="UP000663848">
    <property type="component" value="Unassembled WGS sequence"/>
</dbReference>
<evidence type="ECO:0000313" key="1">
    <source>
        <dbReference type="EMBL" id="CAF5034012.1"/>
    </source>
</evidence>
<dbReference type="AlphaFoldDB" id="A0A822BLJ8"/>
<sequence>DPLVKPVRLTALKRIAYDKPIRKQLMLSKLVQSNDDHLTLLERIAVEANICEVRVPPIQEENIEPTKPNEQELAKEDTIQDFKPEFKPFLNRIGQLIINPVGRSKEFFIKHNQPLPNSDFL</sequence>
<gene>
    <name evidence="1" type="ORF">QYT958_LOCUS40874</name>
</gene>
<feature type="non-terminal residue" evidence="1">
    <location>
        <position position="1"/>
    </location>
</feature>
<protein>
    <submittedName>
        <fullName evidence="1">Uncharacterized protein</fullName>
    </submittedName>
</protein>
<reference evidence="1" key="1">
    <citation type="submission" date="2021-02" db="EMBL/GenBank/DDBJ databases">
        <authorList>
            <person name="Nowell W R."/>
        </authorList>
    </citation>
    <scope>NUCLEOTIDE SEQUENCE</scope>
</reference>
<accession>A0A822BLJ8</accession>
<feature type="non-terminal residue" evidence="1">
    <location>
        <position position="121"/>
    </location>
</feature>
<evidence type="ECO:0000313" key="2">
    <source>
        <dbReference type="Proteomes" id="UP000663848"/>
    </source>
</evidence>
<comment type="caution">
    <text evidence="1">The sequence shown here is derived from an EMBL/GenBank/DDBJ whole genome shotgun (WGS) entry which is preliminary data.</text>
</comment>
<name>A0A822BLJ8_9BILA</name>